<dbReference type="EMBL" id="JAGIQL010000005">
    <property type="protein sequence ID" value="MBP0456423.1"/>
    <property type="molecule type" value="Genomic_DNA"/>
</dbReference>
<dbReference type="PROSITE" id="PS00122">
    <property type="entry name" value="CARBOXYLESTERASE_B_1"/>
    <property type="match status" value="1"/>
</dbReference>
<organism evidence="7 8">
    <name type="scientific">Streptomyces montanisoli</name>
    <dbReference type="NCBI Taxonomy" id="2798581"/>
    <lineage>
        <taxon>Bacteria</taxon>
        <taxon>Bacillati</taxon>
        <taxon>Actinomycetota</taxon>
        <taxon>Actinomycetes</taxon>
        <taxon>Kitasatosporales</taxon>
        <taxon>Streptomycetaceae</taxon>
        <taxon>Streptomyces</taxon>
    </lineage>
</organism>
<evidence type="ECO:0000256" key="4">
    <source>
        <dbReference type="RuleBase" id="RU361235"/>
    </source>
</evidence>
<proteinExistence type="inferred from homology"/>
<dbReference type="Pfam" id="PF00135">
    <property type="entry name" value="COesterase"/>
    <property type="match status" value="1"/>
</dbReference>
<dbReference type="SUPFAM" id="SSF53474">
    <property type="entry name" value="alpha/beta-Hydrolases"/>
    <property type="match status" value="1"/>
</dbReference>
<evidence type="ECO:0000256" key="3">
    <source>
        <dbReference type="PIRSR" id="PIRSR600997-1"/>
    </source>
</evidence>
<evidence type="ECO:0000313" key="8">
    <source>
        <dbReference type="Proteomes" id="UP000670475"/>
    </source>
</evidence>
<evidence type="ECO:0000256" key="1">
    <source>
        <dbReference type="ARBA" id="ARBA00005964"/>
    </source>
</evidence>
<feature type="active site" description="Charge relay system" evidence="3">
    <location>
        <position position="415"/>
    </location>
</feature>
<dbReference type="PANTHER" id="PTHR11559">
    <property type="entry name" value="CARBOXYLESTERASE"/>
    <property type="match status" value="1"/>
</dbReference>
<protein>
    <recommendedName>
        <fullName evidence="4">Carboxylic ester hydrolase</fullName>
        <ecNumber evidence="4">3.1.1.-</ecNumber>
    </recommendedName>
</protein>
<dbReference type="InterPro" id="IPR002018">
    <property type="entry name" value="CarbesteraseB"/>
</dbReference>
<comment type="similarity">
    <text evidence="1 4">Belongs to the type-B carboxylesterase/lipase family.</text>
</comment>
<dbReference type="EC" id="3.1.1.-" evidence="4"/>
<name>A0A940MD00_9ACTN</name>
<dbReference type="InterPro" id="IPR029058">
    <property type="entry name" value="AB_hydrolase_fold"/>
</dbReference>
<reference evidence="7" key="1">
    <citation type="submission" date="2021-03" db="EMBL/GenBank/DDBJ databases">
        <title>Whole genome sequence of Streptomyces bomunensis MMS17-BM035.</title>
        <authorList>
            <person name="Lee J.H."/>
        </authorList>
    </citation>
    <scope>NUCLEOTIDE SEQUENCE</scope>
    <source>
        <strain evidence="7">MMS17-BM035</strain>
    </source>
</reference>
<dbReference type="Gene3D" id="3.40.50.1820">
    <property type="entry name" value="alpha/beta hydrolase"/>
    <property type="match status" value="1"/>
</dbReference>
<evidence type="ECO:0000256" key="2">
    <source>
        <dbReference type="ARBA" id="ARBA00022801"/>
    </source>
</evidence>
<sequence>MSNTVRIEHGSLVGAEHDGVHSFLGIPYAAPPVGDLRWAPPAPVAAWDGVRDATVFGNSAIQSVHTGFDPGSPESEDCLNLNVWSADPAPGARLPVMVWIHGGGFLNGSSAMPLWSGQQLAKRGVVMVSLNYRLGAFGFLAHPEVGCNFGLQDWVAALRWVRGNITAFGGDPDNVTVFGQSAGGAASRALLCTPSARGLFHRAVIQSAGYEDYAVVDSPSHERATKATENMFRHLGSSDFARLRRLPAEQVRAASFAEAGVIPPPGQVHTPANLVWYPVADGEVMTEDFSGWADGVPIMFGCTQDEARLFHTPTGLYGHKSQSSLDPADVYTVSTLANMAKAIGGARADDILAHFSTRGLTPYEALCELDTTGVWHEPALASYQRYATLDGRTAYNYRFARVSPGARRSGLLARHSAEIPYLFGLLTAGDDYDATDVHISDTIQHAWTEFARTGTPRNPDGTPWPACTPTDPHFTVIGDETKGVPLDIAPVCEMINSQRRGTSRRLRTPRPASPRPQDEVES</sequence>
<dbReference type="GO" id="GO:0004104">
    <property type="term" value="F:cholinesterase activity"/>
    <property type="evidence" value="ECO:0007669"/>
    <property type="project" value="InterPro"/>
</dbReference>
<feature type="region of interest" description="Disordered" evidence="5">
    <location>
        <begin position="497"/>
        <end position="522"/>
    </location>
</feature>
<dbReference type="AlphaFoldDB" id="A0A940MD00"/>
<evidence type="ECO:0000256" key="5">
    <source>
        <dbReference type="SAM" id="MobiDB-lite"/>
    </source>
</evidence>
<accession>A0A940MD00</accession>
<keyword evidence="2 4" id="KW-0378">Hydrolase</keyword>
<feature type="domain" description="Carboxylesterase type B" evidence="6">
    <location>
        <begin position="3"/>
        <end position="482"/>
    </location>
</feature>
<dbReference type="RefSeq" id="WP_209338204.1">
    <property type="nucleotide sequence ID" value="NZ_JAGIQL010000005.1"/>
</dbReference>
<comment type="caution">
    <text evidence="7">The sequence shown here is derived from an EMBL/GenBank/DDBJ whole genome shotgun (WGS) entry which is preliminary data.</text>
</comment>
<dbReference type="PRINTS" id="PR00878">
    <property type="entry name" value="CHOLNESTRASE"/>
</dbReference>
<dbReference type="InterPro" id="IPR000997">
    <property type="entry name" value="Cholinesterase"/>
</dbReference>
<dbReference type="Proteomes" id="UP000670475">
    <property type="component" value="Unassembled WGS sequence"/>
</dbReference>
<evidence type="ECO:0000259" key="6">
    <source>
        <dbReference type="Pfam" id="PF00135"/>
    </source>
</evidence>
<feature type="active site" description="Acyl-ester intermediate" evidence="3">
    <location>
        <position position="181"/>
    </location>
</feature>
<dbReference type="InterPro" id="IPR019826">
    <property type="entry name" value="Carboxylesterase_B_AS"/>
</dbReference>
<keyword evidence="8" id="KW-1185">Reference proteome</keyword>
<feature type="active site" description="Charge relay system" evidence="3">
    <location>
        <position position="306"/>
    </location>
</feature>
<gene>
    <name evidence="7" type="ORF">JFN87_02750</name>
</gene>
<dbReference type="InterPro" id="IPR050309">
    <property type="entry name" value="Type-B_Carboxylest/Lipase"/>
</dbReference>
<evidence type="ECO:0000313" key="7">
    <source>
        <dbReference type="EMBL" id="MBP0456423.1"/>
    </source>
</evidence>